<evidence type="ECO:0000313" key="2">
    <source>
        <dbReference type="Proteomes" id="UP000336646"/>
    </source>
</evidence>
<dbReference type="Proteomes" id="UP000336646">
    <property type="component" value="Unassembled WGS sequence"/>
</dbReference>
<accession>A0A6C1TYU7</accession>
<evidence type="ECO:0000313" key="1">
    <source>
        <dbReference type="EMBL" id="TVS29074.1"/>
    </source>
</evidence>
<gene>
    <name evidence="1" type="ORF">EKI59_04480</name>
</gene>
<comment type="caution">
    <text evidence="1">The sequence shown here is derived from an EMBL/GenBank/DDBJ whole genome shotgun (WGS) entry which is preliminary data.</text>
</comment>
<dbReference type="GeneID" id="74902863"/>
<dbReference type="RefSeq" id="WP_144318478.1">
    <property type="nucleotide sequence ID" value="NZ_CP038157.1"/>
</dbReference>
<protein>
    <submittedName>
        <fullName evidence="1">DUF2218 domain-containing protein</fullName>
    </submittedName>
</protein>
<dbReference type="OrthoDB" id="9806511at2"/>
<dbReference type="AlphaFoldDB" id="A0A6C1TYU7"/>
<sequence>MSDLVTSTARVATERPARYAKQLASHLGRKIETAFDPDTGRGQLIFPPRDGVPVGTCDMLCGDNVLVLAMEAPSENIDQAEEIVGKHLERFGETDGLVVTWVRTGEGKRG</sequence>
<dbReference type="InterPro" id="IPR014543">
    <property type="entry name" value="UCP028291"/>
</dbReference>
<proteinExistence type="predicted"/>
<dbReference type="EMBL" id="RXIR01000007">
    <property type="protein sequence ID" value="TVS29074.1"/>
    <property type="molecule type" value="Genomic_DNA"/>
</dbReference>
<dbReference type="Pfam" id="PF09981">
    <property type="entry name" value="DUF2218"/>
    <property type="match status" value="1"/>
</dbReference>
<name>A0A6C1TYU7_9CORY</name>
<reference evidence="1 2" key="1">
    <citation type="submission" date="2018-12" db="EMBL/GenBank/DDBJ databases">
        <title>Corynebacterium sanguinis sp. nov., a clinically-associated and environmental corynebacterium.</title>
        <authorList>
            <person name="Gonzales-Siles L."/>
            <person name="Jaen-Luchoro D."/>
            <person name="Cardew S."/>
            <person name="Inganas E."/>
            <person name="Ohlen M."/>
            <person name="Jensie-Markopolous S."/>
            <person name="Pinyeiro-Iglesias B."/>
            <person name="Molin K."/>
            <person name="Skovbjerg S."/>
            <person name="Svensson-Stadler L."/>
            <person name="Funke G."/>
            <person name="Moore E.R.B."/>
        </authorList>
    </citation>
    <scope>NUCLEOTIDE SEQUENCE [LARGE SCALE GENOMIC DNA]</scope>
    <source>
        <strain evidence="1 2">58734</strain>
    </source>
</reference>
<dbReference type="Gene3D" id="3.30.310.50">
    <property type="entry name" value="Alpha-D-phosphohexomutase, C-terminal domain"/>
    <property type="match status" value="1"/>
</dbReference>
<organism evidence="1 2">
    <name type="scientific">Corynebacterium sanguinis</name>
    <dbReference type="NCBI Taxonomy" id="2594913"/>
    <lineage>
        <taxon>Bacteria</taxon>
        <taxon>Bacillati</taxon>
        <taxon>Actinomycetota</taxon>
        <taxon>Actinomycetes</taxon>
        <taxon>Mycobacteriales</taxon>
        <taxon>Corynebacteriaceae</taxon>
        <taxon>Corynebacterium</taxon>
    </lineage>
</organism>